<dbReference type="InterPro" id="IPR032171">
    <property type="entry name" value="COR-A"/>
</dbReference>
<keyword evidence="4" id="KW-1185">Reference proteome</keyword>
<dbReference type="OrthoDB" id="5986756at2759"/>
<organism evidence="3 4">
    <name type="scientific">Mytilus edulis</name>
    <name type="common">Blue mussel</name>
    <dbReference type="NCBI Taxonomy" id="6550"/>
    <lineage>
        <taxon>Eukaryota</taxon>
        <taxon>Metazoa</taxon>
        <taxon>Spiralia</taxon>
        <taxon>Lophotrochozoa</taxon>
        <taxon>Mollusca</taxon>
        <taxon>Bivalvia</taxon>
        <taxon>Autobranchia</taxon>
        <taxon>Pteriomorphia</taxon>
        <taxon>Mytilida</taxon>
        <taxon>Mytiloidea</taxon>
        <taxon>Mytilidae</taxon>
        <taxon>Mytilinae</taxon>
        <taxon>Mytilus</taxon>
    </lineage>
</organism>
<evidence type="ECO:0000313" key="3">
    <source>
        <dbReference type="EMBL" id="CAG2253294.1"/>
    </source>
</evidence>
<proteinExistence type="predicted"/>
<dbReference type="Proteomes" id="UP000683360">
    <property type="component" value="Unassembled WGS sequence"/>
</dbReference>
<evidence type="ECO:0000256" key="1">
    <source>
        <dbReference type="ARBA" id="ARBA00022737"/>
    </source>
</evidence>
<comment type="caution">
    <text evidence="3">The sequence shown here is derived from an EMBL/GenBank/DDBJ whole genome shotgun (WGS) entry which is preliminary data.</text>
</comment>
<sequence>MSAATPKPLSEEELRLFLDFHHEIRALVYFKDLPDYIILDTQWLSDAFKCIVTAKKFRAANIRNQKSWEEFYHRGKLHKEVLEDIFENEKNILNKHKDYILNVMEKFDIVICPNKSEGSGEKPCYYVPCLIKAEPVQDIYKMFKVPEDARNRSTWLCFKFKFLPPHLKHHLIATLCRKYDIAEVAVPENKKRQIALFKDSAVFELQKTKLRKLLVSTCPNSIQIQVLEFGKGMEKELYKDIADFVKLELENIILKRFKMSNVEFDKKWECGLTKPEFVTGCNDFSGEEITEYFCETCRTPHKFIGEWSEEQNKALSVSQSSEKMQRSDPYIESFSQNTAFSTKVRVSVKRDYSNLSEEPPRKRSLTEFTKEEINFTKMGIVVLNILADASYDLLKPDKPNLRPRSDCDITHLYREHRNLNKHIPSYGWGCPWHIIQNTDIAIGDDIERIRLTRNELQHSRIFQLDDKRFNELCNILSDLLKRFDQHNKPTKLYTDQLNDILAKTVSAEDFGSEIN</sequence>
<dbReference type="AlphaFoldDB" id="A0A8S3V630"/>
<keyword evidence="1" id="KW-0677">Repeat</keyword>
<reference evidence="3" key="1">
    <citation type="submission" date="2021-03" db="EMBL/GenBank/DDBJ databases">
        <authorList>
            <person name="Bekaert M."/>
        </authorList>
    </citation>
    <scope>NUCLEOTIDE SEQUENCE</scope>
</reference>
<dbReference type="Pfam" id="PF16095">
    <property type="entry name" value="COR-A"/>
    <property type="match status" value="1"/>
</dbReference>
<gene>
    <name evidence="3" type="ORF">MEDL_64842</name>
</gene>
<dbReference type="EMBL" id="CAJPWZ010003148">
    <property type="protein sequence ID" value="CAG2253294.1"/>
    <property type="molecule type" value="Genomic_DNA"/>
</dbReference>
<evidence type="ECO:0000259" key="2">
    <source>
        <dbReference type="Pfam" id="PF16095"/>
    </source>
</evidence>
<feature type="domain" description="COR" evidence="2">
    <location>
        <begin position="10"/>
        <end position="130"/>
    </location>
</feature>
<accession>A0A8S3V630</accession>
<protein>
    <recommendedName>
        <fullName evidence="2">COR domain-containing protein</fullName>
    </recommendedName>
</protein>
<evidence type="ECO:0000313" key="4">
    <source>
        <dbReference type="Proteomes" id="UP000683360"/>
    </source>
</evidence>
<name>A0A8S3V630_MYTED</name>